<dbReference type="SUPFAM" id="SSF53474">
    <property type="entry name" value="alpha/beta-Hydrolases"/>
    <property type="match status" value="1"/>
</dbReference>
<dbReference type="Pfam" id="PF07224">
    <property type="entry name" value="Chlorophyllase"/>
    <property type="match status" value="2"/>
</dbReference>
<evidence type="ECO:0000313" key="2">
    <source>
        <dbReference type="EMBL" id="CAL1543228.1"/>
    </source>
</evidence>
<dbReference type="InterPro" id="IPR029058">
    <property type="entry name" value="AB_hydrolase_fold"/>
</dbReference>
<reference evidence="2 3" key="1">
    <citation type="submission" date="2024-04" db="EMBL/GenBank/DDBJ databases">
        <authorList>
            <consortium name="Genoscope - CEA"/>
            <person name="William W."/>
        </authorList>
    </citation>
    <scope>NUCLEOTIDE SEQUENCE [LARGE SCALE GENOMIC DNA]</scope>
</reference>
<dbReference type="Proteomes" id="UP001497497">
    <property type="component" value="Unassembled WGS sequence"/>
</dbReference>
<keyword evidence="1" id="KW-0732">Signal</keyword>
<name>A0AAV2IAH8_LYMST</name>
<dbReference type="AlphaFoldDB" id="A0AAV2IAH8"/>
<dbReference type="PANTHER" id="PTHR33428:SF14">
    <property type="entry name" value="CARBOXYLESTERASE TYPE B DOMAIN-CONTAINING PROTEIN"/>
    <property type="match status" value="1"/>
</dbReference>
<dbReference type="PANTHER" id="PTHR33428">
    <property type="entry name" value="CHLOROPHYLLASE-2, CHLOROPLASTIC"/>
    <property type="match status" value="1"/>
</dbReference>
<dbReference type="InterPro" id="IPR017395">
    <property type="entry name" value="Chlorophyllase-like"/>
</dbReference>
<sequence>MWAGLIVRAVLLFSLALLPTSEGGNPFSPGPYTTGSYTLTPKVDGIPLHTTVYHPQAQGTFPPIVFIGGMYGYMFAEAYSTFMADLASHGYIILGIDRINPPPLAKTGQVTTDDDRPWSNLEVGSVELYLNTTNWLRTHPSNTSAVFDWSRTVLMCHSAGCDDTLVMVNVSRSLAQASVHLDPMSVNSLILHPVVSRVKTLAYMSQLSEEKPECCIPGTDYRKIYDLMTCVKVRMQVKDFGHCDILNQPYWEACHVAKVCRTTNDTRLPSYRDFTTGVIDAFLQWTLDGNQDMERYVVNQTYMPLPLVDLAYDISC</sequence>
<comment type="caution">
    <text evidence="2">The sequence shown here is derived from an EMBL/GenBank/DDBJ whole genome shotgun (WGS) entry which is preliminary data.</text>
</comment>
<dbReference type="EMBL" id="CAXITT010000534">
    <property type="protein sequence ID" value="CAL1543228.1"/>
    <property type="molecule type" value="Genomic_DNA"/>
</dbReference>
<gene>
    <name evidence="2" type="ORF">GSLYS_00016762001</name>
</gene>
<keyword evidence="3" id="KW-1185">Reference proteome</keyword>
<feature type="chain" id="PRO_5043573118" evidence="1">
    <location>
        <begin position="24"/>
        <end position="316"/>
    </location>
</feature>
<evidence type="ECO:0000313" key="3">
    <source>
        <dbReference type="Proteomes" id="UP001497497"/>
    </source>
</evidence>
<evidence type="ECO:0000256" key="1">
    <source>
        <dbReference type="SAM" id="SignalP"/>
    </source>
</evidence>
<proteinExistence type="predicted"/>
<protein>
    <submittedName>
        <fullName evidence="2">Uncharacterized protein</fullName>
    </submittedName>
</protein>
<feature type="signal peptide" evidence="1">
    <location>
        <begin position="1"/>
        <end position="23"/>
    </location>
</feature>
<accession>A0AAV2IAH8</accession>
<organism evidence="2 3">
    <name type="scientific">Lymnaea stagnalis</name>
    <name type="common">Great pond snail</name>
    <name type="synonym">Helix stagnalis</name>
    <dbReference type="NCBI Taxonomy" id="6523"/>
    <lineage>
        <taxon>Eukaryota</taxon>
        <taxon>Metazoa</taxon>
        <taxon>Spiralia</taxon>
        <taxon>Lophotrochozoa</taxon>
        <taxon>Mollusca</taxon>
        <taxon>Gastropoda</taxon>
        <taxon>Heterobranchia</taxon>
        <taxon>Euthyneura</taxon>
        <taxon>Panpulmonata</taxon>
        <taxon>Hygrophila</taxon>
        <taxon>Lymnaeoidea</taxon>
        <taxon>Lymnaeidae</taxon>
        <taxon>Lymnaea</taxon>
    </lineage>
</organism>
<dbReference type="Gene3D" id="3.40.50.1820">
    <property type="entry name" value="alpha/beta hydrolase"/>
    <property type="match status" value="1"/>
</dbReference>